<feature type="domain" description="DUF6701" evidence="3">
    <location>
        <begin position="485"/>
        <end position="1130"/>
    </location>
</feature>
<organism evidence="4 5">
    <name type="scientific">Noviherbaspirillum saxi</name>
    <dbReference type="NCBI Taxonomy" id="2320863"/>
    <lineage>
        <taxon>Bacteria</taxon>
        <taxon>Pseudomonadati</taxon>
        <taxon>Pseudomonadota</taxon>
        <taxon>Betaproteobacteria</taxon>
        <taxon>Burkholderiales</taxon>
        <taxon>Oxalobacteraceae</taxon>
        <taxon>Noviherbaspirillum</taxon>
    </lineage>
</organism>
<keyword evidence="5" id="KW-1185">Reference proteome</keyword>
<proteinExistence type="predicted"/>
<gene>
    <name evidence="4" type="ORF">D3871_10210</name>
</gene>
<sequence length="1132" mass="116499">MNLNWTLFVRRFLYGVLRVWILLVLLISVVISSSAHAACSSWRSPQKAWFNEYFFGSGGSAPPNFLEVYSTSNAFPASWQNWSIDVYTGANTKTTYPLTSSTSTACTVSNKTWLTTNVPGGLRQQNALVLLKDEAGAYVDAFVFDNSSPPDPWPGAAASSWFPGLANASTGCPALATSLTSQAGTSGSTPKQFNMLVLKNYGNKDMARDPDGGSTWDLTSNTGSGTTYTQCVSNNANFTKTVDNATPTPGTTVTFTLNLANTSSTSMAGVQITDFLPPILTYISSTSSNASDPPVTTGTYTATDPNTGLTSSVTSVNWSPATVAAGTISKLNIKMQVPADAPEGHTYVNTAQTTAGLTDSQTDFANVTIGSPNTPSFAISVSPATSTTCTPALLGPQVTITAMSAANGTGTPLTNYNGTVTLTASTPSPRWYNSAGVRLSGNTVTLTNGSITLYLADTVAETFTVSAVDAVYASPNVMQGSSGNITFTAGSTGLTLTDVDILTPNYGAVAGRPHAVRANVSTCGSTATTTGQYSGTIYYIPGLNHPAGATGPTINTSSASCPGSVVAPLTTGGTPITLNFSAGRATFYLCSTDVGQYALRLSVSGIPSGTNTVTGTSSNFTVRPFVITASGFMAGSTANPAGTAALAKAGASFSGTLSAWRWVASADTETDGSGAQRGNGIPDANATASTITTANPGLTARFNGTTNNAGVVSLASVLAPPVNAPTDTTAYTLGTLSPTTATLATGTATLTNAISYSEVGNFKIGGTEGGGTYAVTNYLGAAGLNVPILSDVVGRITPDHFTVTAPNIIRRPGCSPDSTFTYMDEIFSLGFTLAARNASGVAMQNYRNSYAFLNLFDPNDTKWASMSVADRNARFAAQWASTSTGADGSFGLGAYQDPSDLSSRIAVTAAAGSGWVNGANTINANARFARTAAAQDGPFATLTMGIVPRDTDGITVKPADLNLNGNRVSLGTNNLRFGRLVLFSASAQGQANINMPVQAQYWSGKSWILNKDDNCTLIAAGALRAANYRDGRGNAMAAWPVTLGGAVQITGGLGQLSLTKPGTVRAGTVDVCVDLGNDPAPGVACAATPGNQGYLKGRWAPGTTFQNDPAASASFGVYTPETQRAVHIRELY</sequence>
<reference evidence="5" key="1">
    <citation type="submission" date="2018-09" db="EMBL/GenBank/DDBJ databases">
        <authorList>
            <person name="Zhu H."/>
        </authorList>
    </citation>
    <scope>NUCLEOTIDE SEQUENCE [LARGE SCALE GENOMIC DNA]</scope>
    <source>
        <strain evidence="5">K1R23-30</strain>
    </source>
</reference>
<dbReference type="NCBIfam" id="TIGR01451">
    <property type="entry name" value="B_ant_repeat"/>
    <property type="match status" value="1"/>
</dbReference>
<dbReference type="InterPro" id="IPR001434">
    <property type="entry name" value="OmcB-like_DUF11"/>
</dbReference>
<feature type="domain" description="DUF11" evidence="2">
    <location>
        <begin position="239"/>
        <end position="362"/>
    </location>
</feature>
<dbReference type="InterPro" id="IPR047589">
    <property type="entry name" value="DUF11_rpt"/>
</dbReference>
<dbReference type="InterPro" id="IPR046524">
    <property type="entry name" value="DUF6701"/>
</dbReference>
<dbReference type="Gene3D" id="2.60.40.740">
    <property type="match status" value="1"/>
</dbReference>
<evidence type="ECO:0000313" key="5">
    <source>
        <dbReference type="Proteomes" id="UP000265955"/>
    </source>
</evidence>
<dbReference type="Proteomes" id="UP000265955">
    <property type="component" value="Unassembled WGS sequence"/>
</dbReference>
<evidence type="ECO:0000256" key="1">
    <source>
        <dbReference type="SAM" id="MobiDB-lite"/>
    </source>
</evidence>
<dbReference type="EMBL" id="QYUO01000001">
    <property type="protein sequence ID" value="RJF98846.1"/>
    <property type="molecule type" value="Genomic_DNA"/>
</dbReference>
<dbReference type="Pfam" id="PF20419">
    <property type="entry name" value="DUF6701"/>
    <property type="match status" value="1"/>
</dbReference>
<dbReference type="RefSeq" id="WP_119768790.1">
    <property type="nucleotide sequence ID" value="NZ_QYUO01000001.1"/>
</dbReference>
<dbReference type="Pfam" id="PF01345">
    <property type="entry name" value="DUF11"/>
    <property type="match status" value="1"/>
</dbReference>
<accession>A0A3A3FS15</accession>
<evidence type="ECO:0000259" key="2">
    <source>
        <dbReference type="Pfam" id="PF01345"/>
    </source>
</evidence>
<name>A0A3A3FS15_9BURK</name>
<evidence type="ECO:0000259" key="3">
    <source>
        <dbReference type="Pfam" id="PF20419"/>
    </source>
</evidence>
<protein>
    <submittedName>
        <fullName evidence="4">DUF11 domain-containing protein</fullName>
    </submittedName>
</protein>
<dbReference type="AlphaFoldDB" id="A0A3A3FS15"/>
<comment type="caution">
    <text evidence="4">The sequence shown here is derived from an EMBL/GenBank/DDBJ whole genome shotgun (WGS) entry which is preliminary data.</text>
</comment>
<feature type="region of interest" description="Disordered" evidence="1">
    <location>
        <begin position="669"/>
        <end position="688"/>
    </location>
</feature>
<dbReference type="OrthoDB" id="9790247at2"/>
<evidence type="ECO:0000313" key="4">
    <source>
        <dbReference type="EMBL" id="RJF98846.1"/>
    </source>
</evidence>